<dbReference type="Proteomes" id="UP001185028">
    <property type="component" value="Unassembled WGS sequence"/>
</dbReference>
<dbReference type="PANTHER" id="PTHR36836">
    <property type="entry name" value="COLANIC ACID BIOSYNTHESIS PROTEIN WCAK"/>
    <property type="match status" value="1"/>
</dbReference>
<feature type="domain" description="Polysaccharide pyruvyl transferase" evidence="1">
    <location>
        <begin position="18"/>
        <end position="348"/>
    </location>
</feature>
<comment type="caution">
    <text evidence="2">The sequence shown here is derived from an EMBL/GenBank/DDBJ whole genome shotgun (WGS) entry which is preliminary data.</text>
</comment>
<dbReference type="PANTHER" id="PTHR36836:SF1">
    <property type="entry name" value="COLANIC ACID BIOSYNTHESIS PROTEIN WCAK"/>
    <property type="match status" value="1"/>
</dbReference>
<keyword evidence="3" id="KW-1185">Reference proteome</keyword>
<gene>
    <name evidence="2" type="ORF">JOC58_000519</name>
</gene>
<accession>A0ABU1ITR1</accession>
<evidence type="ECO:0000259" key="1">
    <source>
        <dbReference type="Pfam" id="PF04230"/>
    </source>
</evidence>
<dbReference type="GO" id="GO:0016740">
    <property type="term" value="F:transferase activity"/>
    <property type="evidence" value="ECO:0007669"/>
    <property type="project" value="UniProtKB-KW"/>
</dbReference>
<organism evidence="2 3">
    <name type="scientific">Paenibacillus hunanensis</name>
    <dbReference type="NCBI Taxonomy" id="539262"/>
    <lineage>
        <taxon>Bacteria</taxon>
        <taxon>Bacillati</taxon>
        <taxon>Bacillota</taxon>
        <taxon>Bacilli</taxon>
        <taxon>Bacillales</taxon>
        <taxon>Paenibacillaceae</taxon>
        <taxon>Paenibacillus</taxon>
    </lineage>
</organism>
<evidence type="ECO:0000313" key="2">
    <source>
        <dbReference type="EMBL" id="MDR6242635.1"/>
    </source>
</evidence>
<dbReference type="InterPro" id="IPR019896">
    <property type="entry name" value="Polysacch_pyruvyl_Trfase_CsaB"/>
</dbReference>
<dbReference type="RefSeq" id="WP_188774149.1">
    <property type="nucleotide sequence ID" value="NZ_BMMB01000002.1"/>
</dbReference>
<dbReference type="Pfam" id="PF04230">
    <property type="entry name" value="PS_pyruv_trans"/>
    <property type="match status" value="1"/>
</dbReference>
<dbReference type="InterPro" id="IPR007345">
    <property type="entry name" value="Polysacch_pyruvyl_Trfase"/>
</dbReference>
<proteinExistence type="predicted"/>
<keyword evidence="2" id="KW-0808">Transferase</keyword>
<dbReference type="EMBL" id="JAVDQH010000002">
    <property type="protein sequence ID" value="MDR6242635.1"/>
    <property type="molecule type" value="Genomic_DNA"/>
</dbReference>
<dbReference type="NCBIfam" id="TIGR03609">
    <property type="entry name" value="S_layer_CsaB"/>
    <property type="match status" value="1"/>
</dbReference>
<sequence length="417" mass="45698">MGSVSVQIVISGYYGFRNSGDEAVLKSILNSLAQQGQAAGITIVPVVLSNDPEWTARMYGVRSVHRMKLGEIRALMKESDGMISGGGSLLQDATGPLTIPYYLGIIHIAQWARKPVFIYAQGVGPVEKGFFFKWIRNVFRKSAYVSVRDQESAALLGKMGLDPSRITVVADPVMGLPLPENIVSTASQPVGENQMNMAKVTETGHHATENDMIPLAVDSNAVDSNENSESVANTVPLIGISLRFWDKQRRELHGIADALKQLASQRPVHLRFLPFHLPEDEQASAYVIERIGDVRASGSTISTAEQVVDPQQMLAEVSRCDLVLGMRLHSLIYAASQHVPLLGISYDPKIDQFLNRLAIEPSGTSEAVQSERLLNDMLHVLDTTAEWKQAKAPYIAALKQDAAQPAQFIAHYFLGQR</sequence>
<protein>
    <submittedName>
        <fullName evidence="2">Polysaccharide pyruvyl transferase CsaB</fullName>
    </submittedName>
</protein>
<reference evidence="2 3" key="1">
    <citation type="submission" date="2023-07" db="EMBL/GenBank/DDBJ databases">
        <title>Genomic Encyclopedia of Type Strains, Phase IV (KMG-IV): sequencing the most valuable type-strain genomes for metagenomic binning, comparative biology and taxonomic classification.</title>
        <authorList>
            <person name="Goeker M."/>
        </authorList>
    </citation>
    <scope>NUCLEOTIDE SEQUENCE [LARGE SCALE GENOMIC DNA]</scope>
    <source>
        <strain evidence="2 3">DSM 22170</strain>
    </source>
</reference>
<name>A0ABU1ITR1_9BACL</name>
<evidence type="ECO:0000313" key="3">
    <source>
        <dbReference type="Proteomes" id="UP001185028"/>
    </source>
</evidence>